<evidence type="ECO:0000259" key="3">
    <source>
        <dbReference type="PROSITE" id="PS50977"/>
    </source>
</evidence>
<dbReference type="EMBL" id="LR131273">
    <property type="protein sequence ID" value="VDR37078.1"/>
    <property type="molecule type" value="Genomic_DNA"/>
</dbReference>
<keyword evidence="1 2" id="KW-0238">DNA-binding</keyword>
<dbReference type="InterPro" id="IPR036271">
    <property type="entry name" value="Tet_transcr_reg_TetR-rel_C_sf"/>
</dbReference>
<dbReference type="GO" id="GO:0003677">
    <property type="term" value="F:DNA binding"/>
    <property type="evidence" value="ECO:0007669"/>
    <property type="project" value="UniProtKB-UniRule"/>
</dbReference>
<dbReference type="InterPro" id="IPR041583">
    <property type="entry name" value="TetR_C_31"/>
</dbReference>
<dbReference type="InterPro" id="IPR001647">
    <property type="entry name" value="HTH_TetR"/>
</dbReference>
<organism evidence="4 5">
    <name type="scientific">Tsukamurella paurometabola</name>
    <name type="common">Corynebacterium paurometabolum</name>
    <dbReference type="NCBI Taxonomy" id="2061"/>
    <lineage>
        <taxon>Bacteria</taxon>
        <taxon>Bacillati</taxon>
        <taxon>Actinomycetota</taxon>
        <taxon>Actinomycetes</taxon>
        <taxon>Mycobacteriales</taxon>
        <taxon>Tsukamurellaceae</taxon>
        <taxon>Tsukamurella</taxon>
    </lineage>
</organism>
<reference evidence="4 5" key="1">
    <citation type="submission" date="2018-12" db="EMBL/GenBank/DDBJ databases">
        <authorList>
            <consortium name="Pathogen Informatics"/>
        </authorList>
    </citation>
    <scope>NUCLEOTIDE SEQUENCE [LARGE SCALE GENOMIC DNA]</scope>
    <source>
        <strain evidence="4 5">NCTC10741</strain>
    </source>
</reference>
<dbReference type="SUPFAM" id="SSF48498">
    <property type="entry name" value="Tetracyclin repressor-like, C-terminal domain"/>
    <property type="match status" value="1"/>
</dbReference>
<dbReference type="PROSITE" id="PS50977">
    <property type="entry name" value="HTH_TETR_2"/>
    <property type="match status" value="1"/>
</dbReference>
<dbReference type="SUPFAM" id="SSF46689">
    <property type="entry name" value="Homeodomain-like"/>
    <property type="match status" value="1"/>
</dbReference>
<evidence type="ECO:0000313" key="5">
    <source>
        <dbReference type="Proteomes" id="UP000271626"/>
    </source>
</evidence>
<dbReference type="Proteomes" id="UP000271626">
    <property type="component" value="Chromosome"/>
</dbReference>
<proteinExistence type="predicted"/>
<accession>A0A3P8KC09</accession>
<name>A0A3P8KC09_TSUPA</name>
<dbReference type="Gene3D" id="1.10.357.10">
    <property type="entry name" value="Tetracycline Repressor, domain 2"/>
    <property type="match status" value="1"/>
</dbReference>
<dbReference type="AlphaFoldDB" id="A0A3P8KC09"/>
<evidence type="ECO:0000313" key="4">
    <source>
        <dbReference type="EMBL" id="VDR37078.1"/>
    </source>
</evidence>
<evidence type="ECO:0000256" key="2">
    <source>
        <dbReference type="PROSITE-ProRule" id="PRU00335"/>
    </source>
</evidence>
<dbReference type="InterPro" id="IPR009057">
    <property type="entry name" value="Homeodomain-like_sf"/>
</dbReference>
<feature type="domain" description="HTH tetR-type" evidence="3">
    <location>
        <begin position="26"/>
        <end position="86"/>
    </location>
</feature>
<feature type="DNA-binding region" description="H-T-H motif" evidence="2">
    <location>
        <begin position="49"/>
        <end position="68"/>
    </location>
</feature>
<protein>
    <submittedName>
        <fullName evidence="4">Transcriptional regulator BetI</fullName>
    </submittedName>
</protein>
<dbReference type="Pfam" id="PF00440">
    <property type="entry name" value="TetR_N"/>
    <property type="match status" value="1"/>
</dbReference>
<gene>
    <name evidence="4" type="ORF">NCTC10741_00174</name>
</gene>
<sequence>MHMHCISFAMHPHCYNRRVPKQVDHAERRAEIDRVVWAIIAEDGIAAVTLRAIAARGDISMGRVQHYFPTREAIVRHALTSYLALAEQAHPIPEDPGEALLMLLTHAIPRDGTQRLGAKVWYAYLAEAVTDPGIRAIVDETLRGTEDLATDLLDGDRERARLLLAASDGLAYRALIGTIGADEAEAAVRGLAGISRGSG</sequence>
<evidence type="ECO:0000256" key="1">
    <source>
        <dbReference type="ARBA" id="ARBA00023125"/>
    </source>
</evidence>
<dbReference type="Pfam" id="PF17940">
    <property type="entry name" value="TetR_C_31"/>
    <property type="match status" value="1"/>
</dbReference>